<evidence type="ECO:0000313" key="5">
    <source>
        <dbReference type="Proteomes" id="UP001162162"/>
    </source>
</evidence>
<comment type="similarity">
    <text evidence="2">Belongs to the histidine acid phosphatase family.</text>
</comment>
<keyword evidence="3" id="KW-0472">Membrane</keyword>
<reference evidence="4" key="1">
    <citation type="journal article" date="2023" name="Insect Mol. Biol.">
        <title>Genome sequencing provides insights into the evolution of gene families encoding plant cell wall-degrading enzymes in longhorned beetles.</title>
        <authorList>
            <person name="Shin N.R."/>
            <person name="Okamura Y."/>
            <person name="Kirsch R."/>
            <person name="Pauchet Y."/>
        </authorList>
    </citation>
    <scope>NUCLEOTIDE SEQUENCE</scope>
    <source>
        <strain evidence="4">AMC_N1</strain>
    </source>
</reference>
<dbReference type="CDD" id="cd07061">
    <property type="entry name" value="HP_HAP_like"/>
    <property type="match status" value="1"/>
</dbReference>
<dbReference type="PANTHER" id="PTHR11567">
    <property type="entry name" value="ACID PHOSPHATASE-RELATED"/>
    <property type="match status" value="1"/>
</dbReference>
<dbReference type="Pfam" id="PF00328">
    <property type="entry name" value="His_Phos_2"/>
    <property type="match status" value="1"/>
</dbReference>
<evidence type="ECO:0008006" key="6">
    <source>
        <dbReference type="Google" id="ProtNLM"/>
    </source>
</evidence>
<dbReference type="AlphaFoldDB" id="A0AAV8YRV8"/>
<evidence type="ECO:0000313" key="4">
    <source>
        <dbReference type="EMBL" id="KAJ8954162.1"/>
    </source>
</evidence>
<accession>A0AAV8YRV8</accession>
<keyword evidence="5" id="KW-1185">Reference proteome</keyword>
<evidence type="ECO:0000256" key="1">
    <source>
        <dbReference type="ARBA" id="ARBA00000032"/>
    </source>
</evidence>
<comment type="catalytic activity">
    <reaction evidence="1">
        <text>a phosphate monoester + H2O = an alcohol + phosphate</text>
        <dbReference type="Rhea" id="RHEA:15017"/>
        <dbReference type="ChEBI" id="CHEBI:15377"/>
        <dbReference type="ChEBI" id="CHEBI:30879"/>
        <dbReference type="ChEBI" id="CHEBI:43474"/>
        <dbReference type="ChEBI" id="CHEBI:67140"/>
        <dbReference type="EC" id="3.1.3.2"/>
    </reaction>
</comment>
<dbReference type="InterPro" id="IPR000560">
    <property type="entry name" value="His_Pase_clade-2"/>
</dbReference>
<protein>
    <recommendedName>
        <fullName evidence="6">Prostatic acid phosphatase</fullName>
    </recommendedName>
</protein>
<evidence type="ECO:0000256" key="3">
    <source>
        <dbReference type="SAM" id="Phobius"/>
    </source>
</evidence>
<comment type="caution">
    <text evidence="4">The sequence shown here is derived from an EMBL/GenBank/DDBJ whole genome shotgun (WGS) entry which is preliminary data.</text>
</comment>
<dbReference type="InterPro" id="IPR050645">
    <property type="entry name" value="Histidine_acid_phosphatase"/>
</dbReference>
<dbReference type="GO" id="GO:0003993">
    <property type="term" value="F:acid phosphatase activity"/>
    <property type="evidence" value="ECO:0007669"/>
    <property type="project" value="UniProtKB-EC"/>
</dbReference>
<proteinExistence type="inferred from homology"/>
<keyword evidence="3" id="KW-1133">Transmembrane helix</keyword>
<dbReference type="InterPro" id="IPR029033">
    <property type="entry name" value="His_PPase_superfam"/>
</dbReference>
<gene>
    <name evidence="4" type="ORF">NQ318_005756</name>
</gene>
<organism evidence="4 5">
    <name type="scientific">Aromia moschata</name>
    <dbReference type="NCBI Taxonomy" id="1265417"/>
    <lineage>
        <taxon>Eukaryota</taxon>
        <taxon>Metazoa</taxon>
        <taxon>Ecdysozoa</taxon>
        <taxon>Arthropoda</taxon>
        <taxon>Hexapoda</taxon>
        <taxon>Insecta</taxon>
        <taxon>Pterygota</taxon>
        <taxon>Neoptera</taxon>
        <taxon>Endopterygota</taxon>
        <taxon>Coleoptera</taxon>
        <taxon>Polyphaga</taxon>
        <taxon>Cucujiformia</taxon>
        <taxon>Chrysomeloidea</taxon>
        <taxon>Cerambycidae</taxon>
        <taxon>Cerambycinae</taxon>
        <taxon>Callichromatini</taxon>
        <taxon>Aromia</taxon>
    </lineage>
</organism>
<sequence>MRSNLKGLHDAIQKLQNTALSLAESLEIVDEVYSLLQAIGDAINETVKNAFESVLKKDRFCQIKMLKRTSTAILAMAFLGVISFVIIFIVLRAERCQRQLELVHVVMRHGARTPVSTYPNDPYINDTLYPTGWGQLTNEGKLHLYNIGRFLRERYSDYLGTHYSPDIFYTQSTDTDRTKASMQLVNAGLWPPEPAQQWGPLEWQPVPIYAEPLDEDMLLLVRKPCAQYHIERDRVIRTEEVQRVFQQYAPLFEELTEITGQNVTDFDGVQDIFSTLRAEEAYNLTLPEWSKSYYPDKMWQPTAFSFVLNAYNEKLNRLKGGVFLKKILSDWRSKVEGTLMPEERKAFLYGGHDSTISNLMSTLKVWDAQMPDYGITVLLELSRDLDTDQYGVELTVPGCDSFCPLEKLMELTEDVVPQDWEEECRTDDESYVVPTLSGP</sequence>
<dbReference type="SUPFAM" id="SSF53254">
    <property type="entry name" value="Phosphoglycerate mutase-like"/>
    <property type="match status" value="1"/>
</dbReference>
<dbReference type="Gene3D" id="3.40.50.1240">
    <property type="entry name" value="Phosphoglycerate mutase-like"/>
    <property type="match status" value="1"/>
</dbReference>
<keyword evidence="3" id="KW-0812">Transmembrane</keyword>
<dbReference type="PROSITE" id="PS00616">
    <property type="entry name" value="HIS_ACID_PHOSPHAT_1"/>
    <property type="match status" value="1"/>
</dbReference>
<name>A0AAV8YRV8_9CUCU</name>
<dbReference type="PANTHER" id="PTHR11567:SF205">
    <property type="entry name" value="GH28721P-RELATED"/>
    <property type="match status" value="1"/>
</dbReference>
<feature type="transmembrane region" description="Helical" evidence="3">
    <location>
        <begin position="72"/>
        <end position="91"/>
    </location>
</feature>
<evidence type="ECO:0000256" key="2">
    <source>
        <dbReference type="ARBA" id="ARBA00005375"/>
    </source>
</evidence>
<dbReference type="InterPro" id="IPR033379">
    <property type="entry name" value="Acid_Pase_AS"/>
</dbReference>
<dbReference type="Proteomes" id="UP001162162">
    <property type="component" value="Unassembled WGS sequence"/>
</dbReference>
<dbReference type="EMBL" id="JAPWTK010000050">
    <property type="protein sequence ID" value="KAJ8954162.1"/>
    <property type="molecule type" value="Genomic_DNA"/>
</dbReference>